<keyword evidence="1" id="KW-0472">Membrane</keyword>
<sequence length="102" mass="11558">WMKKEEITNIRLDSTSNQLVVEFSNHNSKTLKNNELSAEQKELRNFFMQNPHKKSFSRSELEKLGNVEGQNPKNKGDKVITGLIVTGIILMVVAIIGVAVYK</sequence>
<feature type="transmembrane region" description="Helical" evidence="1">
    <location>
        <begin position="79"/>
        <end position="101"/>
    </location>
</feature>
<dbReference type="Proteomes" id="UP000789508">
    <property type="component" value="Unassembled WGS sequence"/>
</dbReference>
<reference evidence="2" key="1">
    <citation type="submission" date="2021-06" db="EMBL/GenBank/DDBJ databases">
        <authorList>
            <person name="Kallberg Y."/>
            <person name="Tangrot J."/>
            <person name="Rosling A."/>
        </authorList>
    </citation>
    <scope>NUCLEOTIDE SEQUENCE</scope>
    <source>
        <strain evidence="2">FL130A</strain>
    </source>
</reference>
<protein>
    <submittedName>
        <fullName evidence="2">9659_t:CDS:1</fullName>
    </submittedName>
</protein>
<evidence type="ECO:0000313" key="3">
    <source>
        <dbReference type="Proteomes" id="UP000789508"/>
    </source>
</evidence>
<keyword evidence="3" id="KW-1185">Reference proteome</keyword>
<keyword evidence="1" id="KW-0812">Transmembrane</keyword>
<comment type="caution">
    <text evidence="2">The sequence shown here is derived from an EMBL/GenBank/DDBJ whole genome shotgun (WGS) entry which is preliminary data.</text>
</comment>
<evidence type="ECO:0000313" key="2">
    <source>
        <dbReference type="EMBL" id="CAG8773623.1"/>
    </source>
</evidence>
<proteinExistence type="predicted"/>
<evidence type="ECO:0000256" key="1">
    <source>
        <dbReference type="SAM" id="Phobius"/>
    </source>
</evidence>
<gene>
    <name evidence="2" type="ORF">ALEPTO_LOCUS14277</name>
</gene>
<feature type="non-terminal residue" evidence="2">
    <location>
        <position position="102"/>
    </location>
</feature>
<name>A0A9N9JB99_9GLOM</name>
<feature type="non-terminal residue" evidence="2">
    <location>
        <position position="1"/>
    </location>
</feature>
<dbReference type="EMBL" id="CAJVPS010054152">
    <property type="protein sequence ID" value="CAG8773623.1"/>
    <property type="molecule type" value="Genomic_DNA"/>
</dbReference>
<organism evidence="2 3">
    <name type="scientific">Ambispora leptoticha</name>
    <dbReference type="NCBI Taxonomy" id="144679"/>
    <lineage>
        <taxon>Eukaryota</taxon>
        <taxon>Fungi</taxon>
        <taxon>Fungi incertae sedis</taxon>
        <taxon>Mucoromycota</taxon>
        <taxon>Glomeromycotina</taxon>
        <taxon>Glomeromycetes</taxon>
        <taxon>Archaeosporales</taxon>
        <taxon>Ambisporaceae</taxon>
        <taxon>Ambispora</taxon>
    </lineage>
</organism>
<dbReference type="AlphaFoldDB" id="A0A9N9JB99"/>
<keyword evidence="1" id="KW-1133">Transmembrane helix</keyword>
<accession>A0A9N9JB99</accession>